<feature type="domain" description="NADPH-dependent FMN reductase-like" evidence="5">
    <location>
        <begin position="13"/>
        <end position="163"/>
    </location>
</feature>
<keyword evidence="2" id="KW-0285">Flavoprotein</keyword>
<dbReference type="Proteomes" id="UP001156140">
    <property type="component" value="Unassembled WGS sequence"/>
</dbReference>
<dbReference type="InterPro" id="IPR023932">
    <property type="entry name" value="CE1759_FMN_reduct"/>
</dbReference>
<protein>
    <submittedName>
        <fullName evidence="6">NAD(P)H-dependent oxidoreductase</fullName>
    </submittedName>
</protein>
<dbReference type="EMBL" id="JALAZD010000001">
    <property type="protein sequence ID" value="MCI0127256.1"/>
    <property type="molecule type" value="Genomic_DNA"/>
</dbReference>
<evidence type="ECO:0000256" key="4">
    <source>
        <dbReference type="ARBA" id="ARBA00023002"/>
    </source>
</evidence>
<evidence type="ECO:0000256" key="2">
    <source>
        <dbReference type="ARBA" id="ARBA00022630"/>
    </source>
</evidence>
<keyword evidence="3" id="KW-0288">FMN</keyword>
<evidence type="ECO:0000313" key="7">
    <source>
        <dbReference type="Proteomes" id="UP001156140"/>
    </source>
</evidence>
<keyword evidence="4" id="KW-0560">Oxidoreductase</keyword>
<dbReference type="AlphaFoldDB" id="A0AA41UGC5"/>
<dbReference type="PANTHER" id="PTHR43408:SF2">
    <property type="entry name" value="FMN REDUCTASE (NADPH)"/>
    <property type="match status" value="1"/>
</dbReference>
<dbReference type="SUPFAM" id="SSF52218">
    <property type="entry name" value="Flavoproteins"/>
    <property type="match status" value="1"/>
</dbReference>
<dbReference type="NCBIfam" id="TIGR04037">
    <property type="entry name" value="LLM_duo_CE1759"/>
    <property type="match status" value="1"/>
</dbReference>
<evidence type="ECO:0000256" key="1">
    <source>
        <dbReference type="ARBA" id="ARBA00005990"/>
    </source>
</evidence>
<dbReference type="Pfam" id="PF03358">
    <property type="entry name" value="FMN_red"/>
    <property type="match status" value="1"/>
</dbReference>
<reference evidence="6" key="1">
    <citation type="submission" date="2022-03" db="EMBL/GenBank/DDBJ databases">
        <title>The complete genome sequence of a Methyloterrigena soli.</title>
        <authorList>
            <person name="Zi Z."/>
        </authorList>
    </citation>
    <scope>NUCLEOTIDE SEQUENCE</scope>
    <source>
        <strain evidence="6">M48</strain>
    </source>
</reference>
<comment type="similarity">
    <text evidence="1">Belongs to the SsuE family.</text>
</comment>
<dbReference type="Gene3D" id="3.40.50.360">
    <property type="match status" value="1"/>
</dbReference>
<dbReference type="InterPro" id="IPR005025">
    <property type="entry name" value="FMN_Rdtase-like_dom"/>
</dbReference>
<dbReference type="GO" id="GO:0016491">
    <property type="term" value="F:oxidoreductase activity"/>
    <property type="evidence" value="ECO:0007669"/>
    <property type="project" value="UniProtKB-KW"/>
</dbReference>
<sequence length="236" mass="24870">MTTLFQPRDEPIRLVVINAGVSDPSSTRMLADRIAQKSLDRLSAAGFATSLSIIDLAPLAVDIAKAIVAGFPGEKVQAAIDTLARADAVIAATPVYKAGISGLFKSFIDLIDNDLLIARPVVLAATAGTARHAMVGDEQMRPLFAFLRAMTMPTSVFAAPEDWAAPELGMRIDRVAGELTQFVASGVGRAIADAGWNGYQHQFGGNATQAERKAEDVNLDTDLMRLAAGGSLSSET</sequence>
<evidence type="ECO:0000259" key="5">
    <source>
        <dbReference type="Pfam" id="PF03358"/>
    </source>
</evidence>
<gene>
    <name evidence="6" type="ORF">ML536_10505</name>
</gene>
<evidence type="ECO:0000256" key="3">
    <source>
        <dbReference type="ARBA" id="ARBA00022643"/>
    </source>
</evidence>
<organism evidence="6 7">
    <name type="scientific">Paradevosia shaoguanensis</name>
    <dbReference type="NCBI Taxonomy" id="1335043"/>
    <lineage>
        <taxon>Bacteria</taxon>
        <taxon>Pseudomonadati</taxon>
        <taxon>Pseudomonadota</taxon>
        <taxon>Alphaproteobacteria</taxon>
        <taxon>Hyphomicrobiales</taxon>
        <taxon>Devosiaceae</taxon>
        <taxon>Paradevosia</taxon>
    </lineage>
</organism>
<comment type="caution">
    <text evidence="6">The sequence shown here is derived from an EMBL/GenBank/DDBJ whole genome shotgun (WGS) entry which is preliminary data.</text>
</comment>
<proteinExistence type="inferred from homology"/>
<keyword evidence="7" id="KW-1185">Reference proteome</keyword>
<dbReference type="InterPro" id="IPR029039">
    <property type="entry name" value="Flavoprotein-like_sf"/>
</dbReference>
<dbReference type="PANTHER" id="PTHR43408">
    <property type="entry name" value="FMN REDUCTASE (NADPH)"/>
    <property type="match status" value="1"/>
</dbReference>
<name>A0AA41UGC5_9HYPH</name>
<evidence type="ECO:0000313" key="6">
    <source>
        <dbReference type="EMBL" id="MCI0127256.1"/>
    </source>
</evidence>
<dbReference type="RefSeq" id="WP_281735842.1">
    <property type="nucleotide sequence ID" value="NZ_JAKETQ010000001.1"/>
</dbReference>
<dbReference type="InterPro" id="IPR051814">
    <property type="entry name" value="NAD(P)H-dep_FMN_reductase"/>
</dbReference>
<accession>A0AA41UGC5</accession>